<feature type="binding site" evidence="12">
    <location>
        <position position="377"/>
    </location>
    <ligand>
        <name>(2R)-2-phosphoglycerate</name>
        <dbReference type="ChEBI" id="CHEBI:58289"/>
    </ligand>
</feature>
<sequence length="437" mass="47449">MQQQIKIASIHAREVLDSRGNPTVEVDLITEYGTLGRAAVPSGASTGAFEAVELRDGDKSRYNGTGVLKAVANVNDIIAPELIGHDVFDQEGLDRLMLKLDGTDNKGKLGANAILGVSLAAAKAAAAELELPLYLYLGGIKAKTLPVPMMNVINGGKHADNSVNLQEFMIMPTGACCFRTALRMCAEVFHTLKKLLKADGYATSVGDEGGFAPNFKNDEEPLQYLVKAIEAAGYKPGKDFHIAMDPAMTELYDAAKAKGHEGEYYFWKSDKFMTRAQVIDFWEEMTSKYPIISLEDGLAEEDWEGWQELTKRLGHKVQLVGDDLFVTNSKRLAKGIELGAANSILIKVNQIGSLTETLEAMDMAAAAGYTAIVSHRSGETEDTTIADIAVATNAGQIKTGAPSRTDRVAKYNQLLRIEEELGDKAVYLGMKAFKFNK</sequence>
<feature type="binding site" evidence="12">
    <location>
        <position position="398"/>
    </location>
    <ligand>
        <name>(2R)-2-phosphoglycerate</name>
        <dbReference type="ChEBI" id="CHEBI:58289"/>
    </ligand>
</feature>
<gene>
    <name evidence="12" type="primary">eno</name>
    <name evidence="18" type="ORF">B7R76_05780</name>
</gene>
<evidence type="ECO:0000256" key="4">
    <source>
        <dbReference type="ARBA" id="ARBA00017068"/>
    </source>
</evidence>
<dbReference type="HAMAP" id="MF_00318">
    <property type="entry name" value="Enolase"/>
    <property type="match status" value="1"/>
</dbReference>
<dbReference type="FunFam" id="3.20.20.120:FF:000001">
    <property type="entry name" value="Enolase"/>
    <property type="match status" value="1"/>
</dbReference>
<dbReference type="Gene3D" id="3.20.20.120">
    <property type="entry name" value="Enolase-like C-terminal domain"/>
    <property type="match status" value="1"/>
</dbReference>
<dbReference type="CDD" id="cd03313">
    <property type="entry name" value="enolase"/>
    <property type="match status" value="1"/>
</dbReference>
<dbReference type="Pfam" id="PF00113">
    <property type="entry name" value="Enolase_C"/>
    <property type="match status" value="1"/>
</dbReference>
<dbReference type="PROSITE" id="PS00164">
    <property type="entry name" value="ENOLASE"/>
    <property type="match status" value="1"/>
</dbReference>
<dbReference type="RefSeq" id="WP_012992768.1">
    <property type="nucleotide sequence ID" value="NZ_NBZD01000003.1"/>
</dbReference>
<dbReference type="NCBIfam" id="TIGR01060">
    <property type="entry name" value="eno"/>
    <property type="match status" value="1"/>
</dbReference>
<dbReference type="InterPro" id="IPR036849">
    <property type="entry name" value="Enolase-like_C_sf"/>
</dbReference>
<feature type="binding site" evidence="12">
    <location>
        <position position="347"/>
    </location>
    <ligand>
        <name>(2R)-2-phosphoglycerate</name>
        <dbReference type="ChEBI" id="CHEBI:58289"/>
    </ligand>
</feature>
<feature type="binding site" evidence="14">
    <location>
        <position position="158"/>
    </location>
    <ligand>
        <name>substrate</name>
    </ligand>
</feature>
<evidence type="ECO:0000313" key="19">
    <source>
        <dbReference type="Proteomes" id="UP000236394"/>
    </source>
</evidence>
<comment type="pathway">
    <text evidence="1 12">Carbohydrate degradation; glycolysis; pyruvate from D-glyceraldehyde 3-phosphate: step 4/5.</text>
</comment>
<proteinExistence type="inferred from homology"/>
<evidence type="ECO:0000256" key="3">
    <source>
        <dbReference type="ARBA" id="ARBA00012058"/>
    </source>
</evidence>
<dbReference type="InterPro" id="IPR020811">
    <property type="entry name" value="Enolase_N"/>
</dbReference>
<dbReference type="SUPFAM" id="SSF54826">
    <property type="entry name" value="Enolase N-terminal domain-like"/>
    <property type="match status" value="1"/>
</dbReference>
<feature type="binding site" evidence="12">
    <location>
        <position position="376"/>
    </location>
    <ligand>
        <name>(2R)-2-phosphoglycerate</name>
        <dbReference type="ChEBI" id="CHEBI:58289"/>
    </ligand>
</feature>
<dbReference type="FunFam" id="3.30.390.10:FF:000001">
    <property type="entry name" value="Enolase"/>
    <property type="match status" value="1"/>
</dbReference>
<feature type="binding site" evidence="12">
    <location>
        <position position="166"/>
    </location>
    <ligand>
        <name>(2R)-2-phosphoglycerate</name>
        <dbReference type="ChEBI" id="CHEBI:58289"/>
    </ligand>
</feature>
<dbReference type="AlphaFoldDB" id="A0A2J8B0Q4"/>
<feature type="binding site" evidence="14">
    <location>
        <position position="322"/>
    </location>
    <ligand>
        <name>substrate</name>
    </ligand>
</feature>
<dbReference type="SUPFAM" id="SSF51604">
    <property type="entry name" value="Enolase C-terminal domain-like"/>
    <property type="match status" value="1"/>
</dbReference>
<dbReference type="InterPro" id="IPR020810">
    <property type="entry name" value="Enolase_C"/>
</dbReference>
<dbReference type="GO" id="GO:0006096">
    <property type="term" value="P:glycolytic process"/>
    <property type="evidence" value="ECO:0007669"/>
    <property type="project" value="UniProtKB-UniRule"/>
</dbReference>
<evidence type="ECO:0000259" key="16">
    <source>
        <dbReference type="SMART" id="SM01192"/>
    </source>
</evidence>
<comment type="cofactor">
    <cofactor evidence="12">
        <name>Mg(2+)</name>
        <dbReference type="ChEBI" id="CHEBI:18420"/>
    </cofactor>
    <text evidence="12">Binds a second Mg(2+) ion via substrate during catalysis.</text>
</comment>
<evidence type="ECO:0000256" key="9">
    <source>
        <dbReference type="ARBA" id="ARBA00023152"/>
    </source>
</evidence>
<keyword evidence="18" id="KW-0670">Pyruvate</keyword>
<keyword evidence="9 12" id="KW-0324">Glycolysis</keyword>
<dbReference type="InterPro" id="IPR029017">
    <property type="entry name" value="Enolase-like_N"/>
</dbReference>
<dbReference type="SFLD" id="SFLDG00178">
    <property type="entry name" value="enolase"/>
    <property type="match status" value="1"/>
</dbReference>
<dbReference type="EMBL" id="NBZD01000003">
    <property type="protein sequence ID" value="PNH18353.1"/>
    <property type="molecule type" value="Genomic_DNA"/>
</dbReference>
<feature type="binding site" evidence="14">
    <location>
        <position position="167"/>
    </location>
    <ligand>
        <name>substrate</name>
    </ligand>
</feature>
<dbReference type="GO" id="GO:0009986">
    <property type="term" value="C:cell surface"/>
    <property type="evidence" value="ECO:0007669"/>
    <property type="project" value="UniProtKB-SubCell"/>
</dbReference>
<dbReference type="Proteomes" id="UP000236394">
    <property type="component" value="Unassembled WGS sequence"/>
</dbReference>
<keyword evidence="5 12" id="KW-0963">Cytoplasm</keyword>
<feature type="binding site" evidence="14">
    <location>
        <position position="295"/>
    </location>
    <ligand>
        <name>substrate</name>
    </ligand>
</feature>
<accession>A0A2J8B0Q4</accession>
<comment type="function">
    <text evidence="12">Catalyzes the reversible conversion of 2-phosphoglycerate (2-PG) into phosphoenolpyruvate (PEP). It is essential for the degradation of carbohydrates via glycolysis.</text>
</comment>
<evidence type="ECO:0000256" key="12">
    <source>
        <dbReference type="HAMAP-Rule" id="MF_00318"/>
    </source>
</evidence>
<keyword evidence="6 12" id="KW-0964">Secreted</keyword>
<comment type="caution">
    <text evidence="18">The sequence shown here is derived from an EMBL/GenBank/DDBJ whole genome shotgun (WGS) entry which is preliminary data.</text>
</comment>
<feature type="binding site" evidence="12 15">
    <location>
        <position position="295"/>
    </location>
    <ligand>
        <name>Mg(2+)</name>
        <dbReference type="ChEBI" id="CHEBI:18420"/>
    </ligand>
</feature>
<dbReference type="OMA" id="RCMMSHR"/>
<dbReference type="PIRSF" id="PIRSF001400">
    <property type="entry name" value="Enolase"/>
    <property type="match status" value="1"/>
</dbReference>
<name>A0A2J8B0Q4_9FIRM</name>
<feature type="active site" description="Proton donor" evidence="12 13">
    <location>
        <position position="208"/>
    </location>
</feature>
<feature type="binding site" evidence="12 15">
    <location>
        <position position="322"/>
    </location>
    <ligand>
        <name>Mg(2+)</name>
        <dbReference type="ChEBI" id="CHEBI:18420"/>
    </ligand>
</feature>
<dbReference type="PRINTS" id="PR00148">
    <property type="entry name" value="ENOLASE"/>
</dbReference>
<dbReference type="Gene3D" id="3.30.390.10">
    <property type="entry name" value="Enolase-like, N-terminal domain"/>
    <property type="match status" value="1"/>
</dbReference>
<feature type="binding site" evidence="14">
    <location>
        <position position="398"/>
    </location>
    <ligand>
        <name>substrate</name>
    </ligand>
</feature>
<dbReference type="InterPro" id="IPR000941">
    <property type="entry name" value="Enolase"/>
</dbReference>
<feature type="domain" description="Enolase N-terminal" evidence="17">
    <location>
        <begin position="7"/>
        <end position="137"/>
    </location>
</feature>
<evidence type="ECO:0000256" key="14">
    <source>
        <dbReference type="PIRSR" id="PIRSR001400-2"/>
    </source>
</evidence>
<organism evidence="18 19">
    <name type="scientific">Mageeibacillus indolicus</name>
    <dbReference type="NCBI Taxonomy" id="884684"/>
    <lineage>
        <taxon>Bacteria</taxon>
        <taxon>Bacillati</taxon>
        <taxon>Bacillota</taxon>
        <taxon>Clostridia</taxon>
        <taxon>Eubacteriales</taxon>
        <taxon>Oscillospiraceae</taxon>
        <taxon>Mageeibacillus</taxon>
    </lineage>
</organism>
<evidence type="ECO:0000256" key="7">
    <source>
        <dbReference type="ARBA" id="ARBA00022723"/>
    </source>
</evidence>
<dbReference type="EC" id="4.2.1.11" evidence="3 12"/>
<dbReference type="PANTHER" id="PTHR11902:SF1">
    <property type="entry name" value="ENOLASE"/>
    <property type="match status" value="1"/>
</dbReference>
<dbReference type="SMART" id="SM01193">
    <property type="entry name" value="Enolase_N"/>
    <property type="match status" value="1"/>
</dbReference>
<evidence type="ECO:0000313" key="18">
    <source>
        <dbReference type="EMBL" id="PNH18353.1"/>
    </source>
</evidence>
<dbReference type="GO" id="GO:0000015">
    <property type="term" value="C:phosphopyruvate hydratase complex"/>
    <property type="evidence" value="ECO:0007669"/>
    <property type="project" value="InterPro"/>
</dbReference>
<evidence type="ECO:0000256" key="10">
    <source>
        <dbReference type="ARBA" id="ARBA00023239"/>
    </source>
</evidence>
<evidence type="ECO:0000256" key="13">
    <source>
        <dbReference type="PIRSR" id="PIRSR001400-1"/>
    </source>
</evidence>
<dbReference type="GO" id="GO:0005576">
    <property type="term" value="C:extracellular region"/>
    <property type="evidence" value="ECO:0007669"/>
    <property type="project" value="UniProtKB-SubCell"/>
</dbReference>
<feature type="binding site" evidence="12 15">
    <location>
        <position position="245"/>
    </location>
    <ligand>
        <name>Mg(2+)</name>
        <dbReference type="ChEBI" id="CHEBI:18420"/>
    </ligand>
</feature>
<dbReference type="SMART" id="SM01192">
    <property type="entry name" value="Enolase_C"/>
    <property type="match status" value="1"/>
</dbReference>
<feature type="binding site" evidence="14">
    <location>
        <begin position="374"/>
        <end position="377"/>
    </location>
    <ligand>
        <name>substrate</name>
    </ligand>
</feature>
<evidence type="ECO:0000256" key="15">
    <source>
        <dbReference type="PIRSR" id="PIRSR001400-3"/>
    </source>
</evidence>
<evidence type="ECO:0000256" key="6">
    <source>
        <dbReference type="ARBA" id="ARBA00022525"/>
    </source>
</evidence>
<reference evidence="19" key="1">
    <citation type="submission" date="2017-04" db="EMBL/GenBank/DDBJ databases">
        <authorList>
            <person name="Bumgarner R.E."/>
            <person name="Fredricks D.N."/>
            <person name="Srinivasan S."/>
        </authorList>
    </citation>
    <scope>NUCLEOTIDE SEQUENCE [LARGE SCALE GENOMIC DNA]</scope>
    <source>
        <strain evidence="19">KA00405</strain>
    </source>
</reference>
<dbReference type="GO" id="GO:0004634">
    <property type="term" value="F:phosphopyruvate hydratase activity"/>
    <property type="evidence" value="ECO:0007669"/>
    <property type="project" value="UniProtKB-UniRule"/>
</dbReference>
<evidence type="ECO:0000259" key="17">
    <source>
        <dbReference type="SMART" id="SM01193"/>
    </source>
</evidence>
<comment type="cofactor">
    <cofactor evidence="15">
        <name>Mg(2+)</name>
        <dbReference type="ChEBI" id="CHEBI:18420"/>
    </cofactor>
    <text evidence="15">Mg(2+) is required for catalysis and for stabilizing the dimer.</text>
</comment>
<evidence type="ECO:0000256" key="1">
    <source>
        <dbReference type="ARBA" id="ARBA00005031"/>
    </source>
</evidence>
<evidence type="ECO:0000256" key="2">
    <source>
        <dbReference type="ARBA" id="ARBA00009604"/>
    </source>
</evidence>
<dbReference type="Pfam" id="PF03952">
    <property type="entry name" value="Enolase_N"/>
    <property type="match status" value="1"/>
</dbReference>
<feature type="domain" description="Enolase C-terminal TIM barrel" evidence="16">
    <location>
        <begin position="142"/>
        <end position="435"/>
    </location>
</feature>
<keyword evidence="8 12" id="KW-0460">Magnesium</keyword>
<evidence type="ECO:0000256" key="11">
    <source>
        <dbReference type="ARBA" id="ARBA00048951"/>
    </source>
</evidence>
<protein>
    <recommendedName>
        <fullName evidence="4 12">Enolase</fullName>
        <ecNumber evidence="3 12">4.2.1.11</ecNumber>
    </recommendedName>
    <alternativeName>
        <fullName evidence="12">2-phospho-D-glycerate hydro-lyase</fullName>
    </alternativeName>
    <alternativeName>
        <fullName evidence="12">2-phosphoglycerate dehydratase</fullName>
    </alternativeName>
</protein>
<dbReference type="PANTHER" id="PTHR11902">
    <property type="entry name" value="ENOLASE"/>
    <property type="match status" value="1"/>
</dbReference>
<evidence type="ECO:0000256" key="8">
    <source>
        <dbReference type="ARBA" id="ARBA00022842"/>
    </source>
</evidence>
<comment type="similarity">
    <text evidence="2 12">Belongs to the enolase family.</text>
</comment>
<keyword evidence="10 12" id="KW-0456">Lyase</keyword>
<keyword evidence="7 12" id="KW-0479">Metal-binding</keyword>
<dbReference type="SFLD" id="SFLDS00001">
    <property type="entry name" value="Enolase"/>
    <property type="match status" value="1"/>
</dbReference>
<dbReference type="InterPro" id="IPR020809">
    <property type="entry name" value="Enolase_CS"/>
</dbReference>
<dbReference type="SFLD" id="SFLDF00002">
    <property type="entry name" value="enolase"/>
    <property type="match status" value="1"/>
</dbReference>
<comment type="subcellular location">
    <subcellularLocation>
        <location evidence="12">Cytoplasm</location>
    </subcellularLocation>
    <subcellularLocation>
        <location evidence="12">Secreted</location>
    </subcellularLocation>
    <subcellularLocation>
        <location evidence="12">Cell surface</location>
    </subcellularLocation>
    <text evidence="12">Fractions of enolase are present in both the cytoplasm and on the cell surface.</text>
</comment>
<dbReference type="GO" id="GO:0000287">
    <property type="term" value="F:magnesium ion binding"/>
    <property type="evidence" value="ECO:0007669"/>
    <property type="project" value="UniProtKB-UniRule"/>
</dbReference>
<feature type="active site" description="Proton acceptor" evidence="12 13">
    <location>
        <position position="347"/>
    </location>
</feature>
<evidence type="ECO:0000256" key="5">
    <source>
        <dbReference type="ARBA" id="ARBA00022490"/>
    </source>
</evidence>
<dbReference type="UniPathway" id="UPA00109">
    <property type="reaction ID" value="UER00187"/>
</dbReference>
<comment type="catalytic activity">
    <reaction evidence="11">
        <text>(2R)-2-phosphoglycerate = phosphoenolpyruvate + H2O</text>
        <dbReference type="Rhea" id="RHEA:10164"/>
        <dbReference type="ChEBI" id="CHEBI:15377"/>
        <dbReference type="ChEBI" id="CHEBI:58289"/>
        <dbReference type="ChEBI" id="CHEBI:58702"/>
        <dbReference type="EC" id="4.2.1.11"/>
    </reaction>
    <physiologicalReaction direction="left-to-right" evidence="11">
        <dbReference type="Rhea" id="RHEA:10165"/>
    </physiologicalReaction>
</comment>